<dbReference type="Proteomes" id="UP000309872">
    <property type="component" value="Unassembled WGS sequence"/>
</dbReference>
<dbReference type="InterPro" id="IPR023996">
    <property type="entry name" value="TonB-dep_OMP_SusC/RagA"/>
</dbReference>
<gene>
    <name evidence="9" type="ORF">FAZ19_20130</name>
</gene>
<organism evidence="9 10">
    <name type="scientific">Sphingobacterium alkalisoli</name>
    <dbReference type="NCBI Taxonomy" id="1874115"/>
    <lineage>
        <taxon>Bacteria</taxon>
        <taxon>Pseudomonadati</taxon>
        <taxon>Bacteroidota</taxon>
        <taxon>Sphingobacteriia</taxon>
        <taxon>Sphingobacteriales</taxon>
        <taxon>Sphingobacteriaceae</taxon>
        <taxon>Sphingobacterium</taxon>
    </lineage>
</organism>
<evidence type="ECO:0000256" key="5">
    <source>
        <dbReference type="ARBA" id="ARBA00023136"/>
    </source>
</evidence>
<evidence type="ECO:0000259" key="8">
    <source>
        <dbReference type="Pfam" id="PF07715"/>
    </source>
</evidence>
<reference evidence="9 10" key="1">
    <citation type="submission" date="2019-04" db="EMBL/GenBank/DDBJ databases">
        <title>Sphingobacterium olei sp. nov., isolated from oil-contaminated soil.</title>
        <authorList>
            <person name="Liu B."/>
        </authorList>
    </citation>
    <scope>NUCLEOTIDE SEQUENCE [LARGE SCALE GENOMIC DNA]</scope>
    <source>
        <strain evidence="9 10">Y3L14</strain>
    </source>
</reference>
<sequence>MINAIQEELLMGRVDNILVTVVIYMLLSVTNATAQLQGTVYSSESREPLNEATVQLLGGGRSTMTDREGKFSFETATAPDTLLVRYIGYLSKKTAVGSVMRDISVYLEKESNVIEEVAINTGFYSIPRERATGSFTQVDNGLLNRSVGGNILQRLEGVASGVQFVNAGGTGASDIRVRGLATIQSDASPLIVVDNFPYEGDISSINPNDIENITILKDAAAASIWGARAGNGVIVITTKQGRYNQKGQLSLNSNVTIGQKPDLMYSRNRLPSEVVMQIEREKYEHGGYYLSNVQQVPFPEYVEMLIALENGTLSQEDFARREAIMKTTEVREEAMAHLYQPSVYQQYALNARGGGERFTYFVSGGYDRNRADVIGNRNERINLNIQNTFKPAKELEFSTALWYSQQKAVNNGIGLNDLKGHATHVGLSPYTRLADNNGDPRAIIKDYRQTYIDEAEAQGLLDWQYRPLAERDLIDRQSNAEELRANVGVRYNFLDHFNLNATYQYIKGNSNSTVEYDKDSYYVRNMVNRFTQADGSRIIPHGGIFQQASPSASRSHSGRMQVNYEQRFGSDHQIYALAGGEVREFVERSMPGSTLYNYDPELMTGVTNFNYTQNYTVRPTSRARINAPSNSNLRFIDRYLSYFGNVSHTYREKYMLSGSMRWDGSNLFGVKTNQKGTPLWSVGGSWEISKEDWFRTEVIDYLRFRGTYGSAGNVNKTVSAYPTIYHWGAHWISQLPYSTLTSVGNPSLRWELINTANLGMDFRSKNNRLSGSVDYYLKNAHDLIGQDLLPPSTGIFTGGTAVNSNLVNYADLKTRGLDVQLNSRNLSGIFTWNSTVLINYVGNEVKDYATQDVLSIGYYAQNPAPPHRGVSRDIMYAMPWTGLDPSTGNLQVLIDGEVSQDYQTYYTSFNVENLIRAGVTVPPLYGSLRNEFSWKGISISALLTFKSNFVFRRKSIDPSSITDAHQNYHLDYLDRWLMPGDENLTNVPARMSTYDSYRAQSYSFSEILVTRGDFIRLQDLNVSYTFSESALKKAGFNNLRLFAYARNIGVLWKANRHGIDPDYVDADYVPPLQMAMGVQIGF</sequence>
<evidence type="ECO:0000256" key="6">
    <source>
        <dbReference type="ARBA" id="ARBA00023237"/>
    </source>
</evidence>
<dbReference type="Pfam" id="PF13715">
    <property type="entry name" value="CarbopepD_reg_2"/>
    <property type="match status" value="1"/>
</dbReference>
<dbReference type="NCBIfam" id="TIGR04057">
    <property type="entry name" value="SusC_RagA_signa"/>
    <property type="match status" value="1"/>
</dbReference>
<dbReference type="AlphaFoldDB" id="A0A4U0GUV4"/>
<evidence type="ECO:0000256" key="2">
    <source>
        <dbReference type="ARBA" id="ARBA00022448"/>
    </source>
</evidence>
<dbReference type="Gene3D" id="2.170.130.10">
    <property type="entry name" value="TonB-dependent receptor, plug domain"/>
    <property type="match status" value="1"/>
</dbReference>
<comment type="caution">
    <text evidence="9">The sequence shown here is derived from an EMBL/GenBank/DDBJ whole genome shotgun (WGS) entry which is preliminary data.</text>
</comment>
<dbReference type="InterPro" id="IPR039426">
    <property type="entry name" value="TonB-dep_rcpt-like"/>
</dbReference>
<feature type="domain" description="TonB-dependent receptor plug" evidence="8">
    <location>
        <begin position="129"/>
        <end position="233"/>
    </location>
</feature>
<dbReference type="Gene3D" id="2.60.40.1120">
    <property type="entry name" value="Carboxypeptidase-like, regulatory domain"/>
    <property type="match status" value="1"/>
</dbReference>
<dbReference type="PROSITE" id="PS52016">
    <property type="entry name" value="TONB_DEPENDENT_REC_3"/>
    <property type="match status" value="1"/>
</dbReference>
<proteinExistence type="inferred from homology"/>
<dbReference type="Pfam" id="PF07715">
    <property type="entry name" value="Plug"/>
    <property type="match status" value="1"/>
</dbReference>
<evidence type="ECO:0000256" key="4">
    <source>
        <dbReference type="ARBA" id="ARBA00022692"/>
    </source>
</evidence>
<keyword evidence="6 7" id="KW-0998">Cell outer membrane</keyword>
<dbReference type="InterPro" id="IPR037066">
    <property type="entry name" value="Plug_dom_sf"/>
</dbReference>
<dbReference type="RefSeq" id="WP_136822565.1">
    <property type="nucleotide sequence ID" value="NZ_BMJX01000007.1"/>
</dbReference>
<dbReference type="EMBL" id="SUKA01000007">
    <property type="protein sequence ID" value="TJY62778.1"/>
    <property type="molecule type" value="Genomic_DNA"/>
</dbReference>
<evidence type="ECO:0000256" key="1">
    <source>
        <dbReference type="ARBA" id="ARBA00004571"/>
    </source>
</evidence>
<dbReference type="SUPFAM" id="SSF56935">
    <property type="entry name" value="Porins"/>
    <property type="match status" value="1"/>
</dbReference>
<dbReference type="OrthoDB" id="9768177at2"/>
<dbReference type="Gene3D" id="2.40.170.20">
    <property type="entry name" value="TonB-dependent receptor, beta-barrel domain"/>
    <property type="match status" value="1"/>
</dbReference>
<keyword evidence="5 7" id="KW-0472">Membrane</keyword>
<comment type="subcellular location">
    <subcellularLocation>
        <location evidence="1 7">Cell outer membrane</location>
        <topology evidence="1 7">Multi-pass membrane protein</topology>
    </subcellularLocation>
</comment>
<accession>A0A4U0GUV4</accession>
<keyword evidence="4 7" id="KW-0812">Transmembrane</keyword>
<dbReference type="InterPro" id="IPR036942">
    <property type="entry name" value="Beta-barrel_TonB_sf"/>
</dbReference>
<comment type="similarity">
    <text evidence="7">Belongs to the TonB-dependent receptor family.</text>
</comment>
<keyword evidence="10" id="KW-1185">Reference proteome</keyword>
<protein>
    <submittedName>
        <fullName evidence="9">SusC/RagA family TonB-linked outer membrane protein</fullName>
    </submittedName>
</protein>
<keyword evidence="3 7" id="KW-1134">Transmembrane beta strand</keyword>
<evidence type="ECO:0000256" key="3">
    <source>
        <dbReference type="ARBA" id="ARBA00022452"/>
    </source>
</evidence>
<keyword evidence="2 7" id="KW-0813">Transport</keyword>
<name>A0A4U0GUV4_9SPHI</name>
<evidence type="ECO:0000256" key="7">
    <source>
        <dbReference type="PROSITE-ProRule" id="PRU01360"/>
    </source>
</evidence>
<dbReference type="InterPro" id="IPR008969">
    <property type="entry name" value="CarboxyPept-like_regulatory"/>
</dbReference>
<evidence type="ECO:0000313" key="10">
    <source>
        <dbReference type="Proteomes" id="UP000309872"/>
    </source>
</evidence>
<dbReference type="InterPro" id="IPR023997">
    <property type="entry name" value="TonB-dep_OMP_SusC/RagA_CS"/>
</dbReference>
<dbReference type="GO" id="GO:0009279">
    <property type="term" value="C:cell outer membrane"/>
    <property type="evidence" value="ECO:0007669"/>
    <property type="project" value="UniProtKB-SubCell"/>
</dbReference>
<dbReference type="SUPFAM" id="SSF49464">
    <property type="entry name" value="Carboxypeptidase regulatory domain-like"/>
    <property type="match status" value="1"/>
</dbReference>
<dbReference type="NCBIfam" id="TIGR04056">
    <property type="entry name" value="OMP_RagA_SusC"/>
    <property type="match status" value="1"/>
</dbReference>
<dbReference type="InterPro" id="IPR012910">
    <property type="entry name" value="Plug_dom"/>
</dbReference>
<evidence type="ECO:0000313" key="9">
    <source>
        <dbReference type="EMBL" id="TJY62778.1"/>
    </source>
</evidence>